<accession>A0A9X5B6W7</accession>
<evidence type="ECO:0000313" key="3">
    <source>
        <dbReference type="Proteomes" id="UP000460751"/>
    </source>
</evidence>
<feature type="transmembrane region" description="Helical" evidence="1">
    <location>
        <begin position="303"/>
        <end position="326"/>
    </location>
</feature>
<evidence type="ECO:0000256" key="1">
    <source>
        <dbReference type="SAM" id="Phobius"/>
    </source>
</evidence>
<organism evidence="2 3">
    <name type="scientific">Vreelandella halophila</name>
    <dbReference type="NCBI Taxonomy" id="86177"/>
    <lineage>
        <taxon>Bacteria</taxon>
        <taxon>Pseudomonadati</taxon>
        <taxon>Pseudomonadota</taxon>
        <taxon>Gammaproteobacteria</taxon>
        <taxon>Oceanospirillales</taxon>
        <taxon>Halomonadaceae</taxon>
        <taxon>Vreelandella</taxon>
    </lineage>
</organism>
<dbReference type="Proteomes" id="UP000460751">
    <property type="component" value="Unassembled WGS sequence"/>
</dbReference>
<evidence type="ECO:0000313" key="2">
    <source>
        <dbReference type="EMBL" id="MYL27944.1"/>
    </source>
</evidence>
<protein>
    <submittedName>
        <fullName evidence="2">Uncharacterized protein</fullName>
    </submittedName>
</protein>
<comment type="caution">
    <text evidence="2">The sequence shown here is derived from an EMBL/GenBank/DDBJ whole genome shotgun (WGS) entry which is preliminary data.</text>
</comment>
<dbReference type="EMBL" id="WMEX01000009">
    <property type="protein sequence ID" value="MYL27944.1"/>
    <property type="molecule type" value="Genomic_DNA"/>
</dbReference>
<gene>
    <name evidence="2" type="ORF">GLW01_14210</name>
</gene>
<feature type="transmembrane region" description="Helical" evidence="1">
    <location>
        <begin position="270"/>
        <end position="297"/>
    </location>
</feature>
<name>A0A9X5B6W7_9GAMM</name>
<reference evidence="2 3" key="1">
    <citation type="submission" date="2019-11" db="EMBL/GenBank/DDBJ databases">
        <title>Genome sequences of 17 halophilic strains isolated from different environments.</title>
        <authorList>
            <person name="Furrow R.E."/>
        </authorList>
    </citation>
    <scope>NUCLEOTIDE SEQUENCE [LARGE SCALE GENOMIC DNA]</scope>
    <source>
        <strain evidence="2 3">22507_15_FS</strain>
    </source>
</reference>
<proteinExistence type="predicted"/>
<keyword evidence="1" id="KW-1133">Transmembrane helix</keyword>
<keyword evidence="1" id="KW-0472">Membrane</keyword>
<dbReference type="RefSeq" id="WP_160899495.1">
    <property type="nucleotide sequence ID" value="NZ_WMEX01000009.1"/>
</dbReference>
<keyword evidence="3" id="KW-1185">Reference proteome</keyword>
<sequence length="340" mass="35914">MPEIRFARSTRRPSDIVGDDPDTLKQFCVANGLGEHAFLAEGRAYSLDTGDAKTRSIVRSINSLPLAERKNAANATASMGDGVHTLSAFAEEHLSFFDLKVINSAVNGGSGAAYVRLSGFQKAVADYQKKLMELQDSYRRHSGPGRGAYLAKIRQQIGQAYQNLESQYRAELNRFAPEAFRAKNKGGALSNAGRGIRLAERSASPAKPDPRLNVADTIQADRMAKLAKGFNYLGNAAVAVDGAFRVGKVKATYDAGGNWLKESSRQMTGFGFGGAAGIAAGKATVMGGTTLAASIGLTAAGPVGLAVVGVIIVSGALVGIGIGYYFDQMGKNLADLLWDW</sequence>
<dbReference type="AlphaFoldDB" id="A0A9X5B6W7"/>
<dbReference type="OrthoDB" id="5703212at2"/>
<keyword evidence="1" id="KW-0812">Transmembrane</keyword>